<name>A0A1G7AQA7_9NOCA</name>
<dbReference type="EMBL" id="FNAB01000011">
    <property type="protein sequence ID" value="SDE16973.1"/>
    <property type="molecule type" value="Genomic_DNA"/>
</dbReference>
<evidence type="ECO:0000259" key="1">
    <source>
        <dbReference type="Pfam" id="PF13472"/>
    </source>
</evidence>
<sequence>MPSSGWKTATKAGAATAVAGSSAGAASWALYRYLNGQASAARGVIGRNVAKPPEADGIYTAGCAAPQRWWPGVPFDLHLMIFGDSTAAGVGCAGAEEVPGVRLARGLADETGKRVRLSTKAIGGATSKGLCGQIDAMFVAGPPPDAAVILIGANDVTAKNAVHASARRLGDATARLRRAGSVVVVGTCPDLGVVTAIPQPLRTVVREWGHRLARAQATAVLTNGGHPVPLADLLAPEFLAAPDDMFSADRFHPSAAGYDLAARQLLPVLAAALGEWDGGPLPDLPAVSEAAESRRLASRITQAANRFLWRRDSARRDRQGVDGAVEVAPEPTSGVLKIVDDRRRRQRAESAT</sequence>
<protein>
    <submittedName>
        <fullName evidence="2">Lysophospholipase L1</fullName>
    </submittedName>
</protein>
<organism evidence="2 3">
    <name type="scientific">Rhodococcus tukisamuensis</name>
    <dbReference type="NCBI Taxonomy" id="168276"/>
    <lineage>
        <taxon>Bacteria</taxon>
        <taxon>Bacillati</taxon>
        <taxon>Actinomycetota</taxon>
        <taxon>Actinomycetes</taxon>
        <taxon>Mycobacteriales</taxon>
        <taxon>Nocardiaceae</taxon>
        <taxon>Rhodococcus</taxon>
    </lineage>
</organism>
<evidence type="ECO:0000313" key="3">
    <source>
        <dbReference type="Proteomes" id="UP000199417"/>
    </source>
</evidence>
<dbReference type="InterPro" id="IPR013830">
    <property type="entry name" value="SGNH_hydro"/>
</dbReference>
<dbReference type="PANTHER" id="PTHR30383:SF5">
    <property type="entry name" value="SGNH HYDROLASE-TYPE ESTERASE DOMAIN-CONTAINING PROTEIN"/>
    <property type="match status" value="1"/>
</dbReference>
<gene>
    <name evidence="2" type="ORF">SAMN05444580_11173</name>
</gene>
<dbReference type="Gene3D" id="3.40.50.1110">
    <property type="entry name" value="SGNH hydrolase"/>
    <property type="match status" value="1"/>
</dbReference>
<dbReference type="CDD" id="cd01836">
    <property type="entry name" value="FeeA_FeeB_like"/>
    <property type="match status" value="1"/>
</dbReference>
<evidence type="ECO:0000313" key="2">
    <source>
        <dbReference type="EMBL" id="SDE16973.1"/>
    </source>
</evidence>
<keyword evidence="3" id="KW-1185">Reference proteome</keyword>
<dbReference type="Pfam" id="PF13472">
    <property type="entry name" value="Lipase_GDSL_2"/>
    <property type="match status" value="1"/>
</dbReference>
<accession>A0A1G7AQA7</accession>
<dbReference type="InterPro" id="IPR051532">
    <property type="entry name" value="Ester_Hydrolysis_Enzymes"/>
</dbReference>
<dbReference type="SUPFAM" id="SSF52266">
    <property type="entry name" value="SGNH hydrolase"/>
    <property type="match status" value="1"/>
</dbReference>
<dbReference type="InterPro" id="IPR036514">
    <property type="entry name" value="SGNH_hydro_sf"/>
</dbReference>
<dbReference type="Proteomes" id="UP000199417">
    <property type="component" value="Unassembled WGS sequence"/>
</dbReference>
<reference evidence="2 3" key="1">
    <citation type="submission" date="2016-10" db="EMBL/GenBank/DDBJ databases">
        <authorList>
            <person name="de Groot N.N."/>
        </authorList>
    </citation>
    <scope>NUCLEOTIDE SEQUENCE [LARGE SCALE GENOMIC DNA]</scope>
    <source>
        <strain evidence="2 3">JCM 11308</strain>
    </source>
</reference>
<dbReference type="STRING" id="168276.SAMN05444580_11173"/>
<dbReference type="PANTHER" id="PTHR30383">
    <property type="entry name" value="THIOESTERASE 1/PROTEASE 1/LYSOPHOSPHOLIPASE L1"/>
    <property type="match status" value="1"/>
</dbReference>
<dbReference type="GO" id="GO:0004622">
    <property type="term" value="F:phosphatidylcholine lysophospholipase activity"/>
    <property type="evidence" value="ECO:0007669"/>
    <property type="project" value="TreeGrafter"/>
</dbReference>
<proteinExistence type="predicted"/>
<dbReference type="AlphaFoldDB" id="A0A1G7AQA7"/>
<dbReference type="RefSeq" id="WP_092776323.1">
    <property type="nucleotide sequence ID" value="NZ_FNAB01000011.1"/>
</dbReference>
<feature type="domain" description="SGNH hydrolase-type esterase" evidence="1">
    <location>
        <begin position="81"/>
        <end position="260"/>
    </location>
</feature>